<dbReference type="InterPro" id="IPR045469">
    <property type="entry name" value="Nis1"/>
</dbReference>
<evidence type="ECO:0008006" key="4">
    <source>
        <dbReference type="Google" id="ProtNLM"/>
    </source>
</evidence>
<sequence>MKCFAAIASVASFASLAAAQGVLMLSPPPESTFAPGDKFVVDVDRPDPNATCDGIDSSLEIGTVLYAGPYTPQIRPGGDDLFQNFTVEVPTDFPAGAAVLSVAHFFLDGARAWPVLQVLNETVHITQ</sequence>
<keyword evidence="1" id="KW-0732">Signal</keyword>
<gene>
    <name evidence="2" type="ORF">BN946_scf185001.g33</name>
</gene>
<evidence type="ECO:0000313" key="2">
    <source>
        <dbReference type="EMBL" id="CDO74785.1"/>
    </source>
</evidence>
<organism evidence="2 3">
    <name type="scientific">Pycnoporus cinnabarinus</name>
    <name type="common">Cinnabar-red polypore</name>
    <name type="synonym">Trametes cinnabarina</name>
    <dbReference type="NCBI Taxonomy" id="5643"/>
    <lineage>
        <taxon>Eukaryota</taxon>
        <taxon>Fungi</taxon>
        <taxon>Dikarya</taxon>
        <taxon>Basidiomycota</taxon>
        <taxon>Agaricomycotina</taxon>
        <taxon>Agaricomycetes</taxon>
        <taxon>Polyporales</taxon>
        <taxon>Polyporaceae</taxon>
        <taxon>Trametes</taxon>
    </lineage>
</organism>
<dbReference type="Pfam" id="PF19271">
    <property type="entry name" value="Nis1"/>
    <property type="match status" value="1"/>
</dbReference>
<name>A0A060SK86_PYCCI</name>
<feature type="chain" id="PRO_5001587194" description="Auxilliary Activities Family 9 protein" evidence="1">
    <location>
        <begin position="20"/>
        <end position="127"/>
    </location>
</feature>
<dbReference type="HOGENOM" id="CLU_137500_0_0_1"/>
<accession>A0A060SK86</accession>
<dbReference type="AlphaFoldDB" id="A0A060SK86"/>
<dbReference type="Proteomes" id="UP000029665">
    <property type="component" value="Unassembled WGS sequence"/>
</dbReference>
<dbReference type="EMBL" id="CCBP010000215">
    <property type="protein sequence ID" value="CDO74785.1"/>
    <property type="molecule type" value="Genomic_DNA"/>
</dbReference>
<protein>
    <recommendedName>
        <fullName evidence="4">Auxilliary Activities Family 9 protein</fullName>
    </recommendedName>
</protein>
<proteinExistence type="predicted"/>
<reference evidence="2" key="1">
    <citation type="submission" date="2014-01" db="EMBL/GenBank/DDBJ databases">
        <title>The genome of the white-rot fungus Pycnoporus cinnabarinus: a basidiomycete model with a versatile arsenal for lignocellulosic biomass breakdown.</title>
        <authorList>
            <person name="Levasseur A."/>
            <person name="Lomascolo A."/>
            <person name="Ruiz-Duenas F.J."/>
            <person name="Uzan E."/>
            <person name="Piumi F."/>
            <person name="Kues U."/>
            <person name="Ram A.F.J."/>
            <person name="Murat C."/>
            <person name="Haon M."/>
            <person name="Benoit I."/>
            <person name="Arfi Y."/>
            <person name="Chevret D."/>
            <person name="Drula E."/>
            <person name="Kwon M.J."/>
            <person name="Gouret P."/>
            <person name="Lesage-Meessen L."/>
            <person name="Lombard V."/>
            <person name="Mariette J."/>
            <person name="Noirot C."/>
            <person name="Park J."/>
            <person name="Patyshakuliyeva A."/>
            <person name="Wieneger R.A.B."/>
            <person name="Wosten H.A.B."/>
            <person name="Martin F."/>
            <person name="Coutinho P.M."/>
            <person name="de Vries R."/>
            <person name="Martinez A.T."/>
            <person name="Klopp C."/>
            <person name="Pontarotti P."/>
            <person name="Henrissat B."/>
            <person name="Record E."/>
        </authorList>
    </citation>
    <scope>NUCLEOTIDE SEQUENCE [LARGE SCALE GENOMIC DNA]</scope>
    <source>
        <strain evidence="2">BRFM137</strain>
    </source>
</reference>
<comment type="caution">
    <text evidence="2">The sequence shown here is derived from an EMBL/GenBank/DDBJ whole genome shotgun (WGS) entry which is preliminary data.</text>
</comment>
<keyword evidence="3" id="KW-1185">Reference proteome</keyword>
<dbReference type="OMA" id="HAQQGFY"/>
<evidence type="ECO:0000256" key="1">
    <source>
        <dbReference type="SAM" id="SignalP"/>
    </source>
</evidence>
<feature type="signal peptide" evidence="1">
    <location>
        <begin position="1"/>
        <end position="19"/>
    </location>
</feature>
<evidence type="ECO:0000313" key="3">
    <source>
        <dbReference type="Proteomes" id="UP000029665"/>
    </source>
</evidence>
<dbReference type="OrthoDB" id="2841294at2759"/>